<dbReference type="KEGG" id="tasa:A1Q1_05639"/>
<dbReference type="Proteomes" id="UP000002748">
    <property type="component" value="Unassembled WGS sequence"/>
</dbReference>
<proteinExistence type="predicted"/>
<gene>
    <name evidence="2" type="ORF">A1Q1_05639</name>
</gene>
<sequence length="394" mass="44127">MPTASASPLLPVELLLSIFSHLRPHDLAQVCKANSHLRAVARPLLYHFGTFTKFGLHFPGASNPYPSLDVPEIGVTALNDSSRAHLFSQIQELTILTHTPSECTVFRNLEEKHNPSAVKVLRVECALRIMGYADWDPEGGDFTHTKPWPAAIEENYWSGCFHCEYPCHYLHPLLSSLRAEKVVFRDPPIGTGDNEMTCMDEYNPVREFVAVLHSEPIAMGGGCHVFCGSVRWGVRPFWCAPLVTVILWTGSSDAEWLPACLNAGHMTDAECDTDDSDLDYLSPPRYCDALESLWIDTGEQVALGGHCTRLRIVNAAASWKSSRWTEDLAQSVRRVSSFSKVKKLVQRGCESALRGTKEKWTGEVQFLSMEEWIALGEWEDVFSRKEMAPFLAKE</sequence>
<protein>
    <recommendedName>
        <fullName evidence="1">F-box domain-containing protein</fullName>
    </recommendedName>
</protein>
<dbReference type="InterPro" id="IPR036047">
    <property type="entry name" value="F-box-like_dom_sf"/>
</dbReference>
<dbReference type="GeneID" id="25989151"/>
<evidence type="ECO:0000259" key="1">
    <source>
        <dbReference type="Pfam" id="PF12937"/>
    </source>
</evidence>
<dbReference type="Pfam" id="PF12937">
    <property type="entry name" value="F-box-like"/>
    <property type="match status" value="1"/>
</dbReference>
<dbReference type="VEuPathDB" id="FungiDB:A1Q1_05639"/>
<name>J6ENH6_TRIAS</name>
<comment type="caution">
    <text evidence="2">The sequence shown here is derived from an EMBL/GenBank/DDBJ whole genome shotgun (WGS) entry which is preliminary data.</text>
</comment>
<accession>J6ENH6</accession>
<dbReference type="EMBL" id="ALBS01000318">
    <property type="protein sequence ID" value="EJT45914.1"/>
    <property type="molecule type" value="Genomic_DNA"/>
</dbReference>
<dbReference type="HOGENOM" id="CLU_055175_0_0_1"/>
<dbReference type="SUPFAM" id="SSF81383">
    <property type="entry name" value="F-box domain"/>
    <property type="match status" value="1"/>
</dbReference>
<feature type="domain" description="F-box" evidence="1">
    <location>
        <begin position="10"/>
        <end position="47"/>
    </location>
</feature>
<dbReference type="InterPro" id="IPR001810">
    <property type="entry name" value="F-box_dom"/>
</dbReference>
<evidence type="ECO:0000313" key="2">
    <source>
        <dbReference type="EMBL" id="EJT45914.1"/>
    </source>
</evidence>
<organism evidence="2 3">
    <name type="scientific">Trichosporon asahii var. asahii (strain ATCC 90039 / CBS 2479 / JCM 2466 / KCTC 7840 / NBRC 103889/ NCYC 2677 / UAMH 7654)</name>
    <name type="common">Yeast</name>
    <dbReference type="NCBI Taxonomy" id="1186058"/>
    <lineage>
        <taxon>Eukaryota</taxon>
        <taxon>Fungi</taxon>
        <taxon>Dikarya</taxon>
        <taxon>Basidiomycota</taxon>
        <taxon>Agaricomycotina</taxon>
        <taxon>Tremellomycetes</taxon>
        <taxon>Trichosporonales</taxon>
        <taxon>Trichosporonaceae</taxon>
        <taxon>Trichosporon</taxon>
    </lineage>
</organism>
<dbReference type="RefSeq" id="XP_014176323.1">
    <property type="nucleotide sequence ID" value="XM_014320848.1"/>
</dbReference>
<dbReference type="AlphaFoldDB" id="J6ENH6"/>
<reference evidence="2 3" key="1">
    <citation type="journal article" date="2012" name="Eukaryot. Cell">
        <title>Draft genome sequence of CBS 2479, the standard type strain of Trichosporon asahii.</title>
        <authorList>
            <person name="Yang R.Y."/>
            <person name="Li H.T."/>
            <person name="Zhu H."/>
            <person name="Zhou G.P."/>
            <person name="Wang M."/>
            <person name="Wang L."/>
        </authorList>
    </citation>
    <scope>NUCLEOTIDE SEQUENCE [LARGE SCALE GENOMIC DNA]</scope>
    <source>
        <strain evidence="3">ATCC 90039 / CBS 2479 / JCM 2466 / KCTC 7840 / NCYC 2677 / UAMH 7654</strain>
    </source>
</reference>
<evidence type="ECO:0000313" key="3">
    <source>
        <dbReference type="Proteomes" id="UP000002748"/>
    </source>
</evidence>